<evidence type="ECO:0000313" key="2">
    <source>
        <dbReference type="EMBL" id="KAH9384691.1"/>
    </source>
</evidence>
<gene>
    <name evidence="2" type="ORF">HPB48_026702</name>
</gene>
<feature type="domain" description="Transposable element P transposase-like GTP-binding insertion" evidence="1">
    <location>
        <begin position="3"/>
        <end position="58"/>
    </location>
</feature>
<dbReference type="InterPro" id="IPR048366">
    <property type="entry name" value="TNP-like_GBD"/>
</dbReference>
<proteinExistence type="predicted"/>
<protein>
    <recommendedName>
        <fullName evidence="1">Transposable element P transposase-like GTP-binding insertion domain-containing protein</fullName>
    </recommendedName>
</protein>
<name>A0A9J6HAG1_HAELO</name>
<dbReference type="AlphaFoldDB" id="A0A9J6HAG1"/>
<comment type="caution">
    <text evidence="2">The sequence shown here is derived from an EMBL/GenBank/DDBJ whole genome shotgun (WGS) entry which is preliminary data.</text>
</comment>
<dbReference type="Pfam" id="PF21788">
    <property type="entry name" value="TNP-like_GBD"/>
    <property type="match status" value="1"/>
</dbReference>
<evidence type="ECO:0000313" key="3">
    <source>
        <dbReference type="Proteomes" id="UP000821853"/>
    </source>
</evidence>
<dbReference type="Proteomes" id="UP000821853">
    <property type="component" value="Unassembled WGS sequence"/>
</dbReference>
<organism evidence="2 3">
    <name type="scientific">Haemaphysalis longicornis</name>
    <name type="common">Bush tick</name>
    <dbReference type="NCBI Taxonomy" id="44386"/>
    <lineage>
        <taxon>Eukaryota</taxon>
        <taxon>Metazoa</taxon>
        <taxon>Ecdysozoa</taxon>
        <taxon>Arthropoda</taxon>
        <taxon>Chelicerata</taxon>
        <taxon>Arachnida</taxon>
        <taxon>Acari</taxon>
        <taxon>Parasitiformes</taxon>
        <taxon>Ixodida</taxon>
        <taxon>Ixodoidea</taxon>
        <taxon>Ixodidae</taxon>
        <taxon>Haemaphysalinae</taxon>
        <taxon>Haemaphysalis</taxon>
    </lineage>
</organism>
<reference evidence="2 3" key="1">
    <citation type="journal article" date="2020" name="Cell">
        <title>Large-Scale Comparative Analyses of Tick Genomes Elucidate Their Genetic Diversity and Vector Capacities.</title>
        <authorList>
            <consortium name="Tick Genome and Microbiome Consortium (TIGMIC)"/>
            <person name="Jia N."/>
            <person name="Wang J."/>
            <person name="Shi W."/>
            <person name="Du L."/>
            <person name="Sun Y."/>
            <person name="Zhan W."/>
            <person name="Jiang J.F."/>
            <person name="Wang Q."/>
            <person name="Zhang B."/>
            <person name="Ji P."/>
            <person name="Bell-Sakyi L."/>
            <person name="Cui X.M."/>
            <person name="Yuan T.T."/>
            <person name="Jiang B.G."/>
            <person name="Yang W.F."/>
            <person name="Lam T.T."/>
            <person name="Chang Q.C."/>
            <person name="Ding S.J."/>
            <person name="Wang X.J."/>
            <person name="Zhu J.G."/>
            <person name="Ruan X.D."/>
            <person name="Zhao L."/>
            <person name="Wei J.T."/>
            <person name="Ye R.Z."/>
            <person name="Que T.C."/>
            <person name="Du C.H."/>
            <person name="Zhou Y.H."/>
            <person name="Cheng J.X."/>
            <person name="Dai P.F."/>
            <person name="Guo W.B."/>
            <person name="Han X.H."/>
            <person name="Huang E.J."/>
            <person name="Li L.F."/>
            <person name="Wei W."/>
            <person name="Gao Y.C."/>
            <person name="Liu J.Z."/>
            <person name="Shao H.Z."/>
            <person name="Wang X."/>
            <person name="Wang C.C."/>
            <person name="Yang T.C."/>
            <person name="Huo Q.B."/>
            <person name="Li W."/>
            <person name="Chen H.Y."/>
            <person name="Chen S.E."/>
            <person name="Zhou L.G."/>
            <person name="Ni X.B."/>
            <person name="Tian J.H."/>
            <person name="Sheng Y."/>
            <person name="Liu T."/>
            <person name="Pan Y.S."/>
            <person name="Xia L.Y."/>
            <person name="Li J."/>
            <person name="Zhao F."/>
            <person name="Cao W.C."/>
        </authorList>
    </citation>
    <scope>NUCLEOTIDE SEQUENCE [LARGE SCALE GENOMIC DNA]</scope>
    <source>
        <strain evidence="2">HaeL-2018</strain>
    </source>
</reference>
<accession>A0A9J6HAG1</accession>
<dbReference type="OrthoDB" id="7698710at2759"/>
<evidence type="ECO:0000259" key="1">
    <source>
        <dbReference type="Pfam" id="PF21788"/>
    </source>
</evidence>
<dbReference type="VEuPathDB" id="VectorBase:HLOH_044081"/>
<dbReference type="EMBL" id="JABSTR010002937">
    <property type="protein sequence ID" value="KAH9384691.1"/>
    <property type="molecule type" value="Genomic_DNA"/>
</dbReference>
<keyword evidence="3" id="KW-1185">Reference proteome</keyword>
<sequence>MELMRVELATQVFSRSMPSGLKFYADQKVINSLDAVETIALTESMNDIFDAMNRRHPAEGVRNSIPDLGVIKDSVP</sequence>